<evidence type="ECO:0000256" key="1">
    <source>
        <dbReference type="ARBA" id="ARBA00001974"/>
    </source>
</evidence>
<dbReference type="SUPFAM" id="SSF47203">
    <property type="entry name" value="Acyl-CoA dehydrogenase C-terminal domain-like"/>
    <property type="match status" value="1"/>
</dbReference>
<feature type="domain" description="Acyl-CoA oxidase/dehydrogenase middle" evidence="6">
    <location>
        <begin position="120"/>
        <end position="218"/>
    </location>
</feature>
<evidence type="ECO:0000259" key="5">
    <source>
        <dbReference type="Pfam" id="PF00441"/>
    </source>
</evidence>
<dbReference type="FunFam" id="1.10.540.10:FF:000013">
    <property type="entry name" value="Acyl-CoA dehydrogenase"/>
    <property type="match status" value="1"/>
</dbReference>
<name>A0A918JTF1_9BURK</name>
<evidence type="ECO:0000313" key="8">
    <source>
        <dbReference type="EMBL" id="GGW96989.1"/>
    </source>
</evidence>
<keyword evidence="4" id="KW-0274">FAD</keyword>
<comment type="cofactor">
    <cofactor evidence="1">
        <name>FAD</name>
        <dbReference type="ChEBI" id="CHEBI:57692"/>
    </cofactor>
</comment>
<accession>A0A918JTF1</accession>
<dbReference type="InterPro" id="IPR009075">
    <property type="entry name" value="AcylCo_DH/oxidase_C"/>
</dbReference>
<dbReference type="EMBL" id="BMYS01000034">
    <property type="protein sequence ID" value="GGW96989.1"/>
    <property type="molecule type" value="Genomic_DNA"/>
</dbReference>
<dbReference type="AlphaFoldDB" id="A0A918JTF1"/>
<dbReference type="PIRSF" id="PIRSF016578">
    <property type="entry name" value="HsaA"/>
    <property type="match status" value="1"/>
</dbReference>
<dbReference type="InterPro" id="IPR046373">
    <property type="entry name" value="Acyl-CoA_Oxase/DH_mid-dom_sf"/>
</dbReference>
<dbReference type="PROSITE" id="PS00073">
    <property type="entry name" value="ACYL_COA_DH_2"/>
    <property type="match status" value="1"/>
</dbReference>
<dbReference type="InterPro" id="IPR013786">
    <property type="entry name" value="AcylCoA_DH/ox_N"/>
</dbReference>
<protein>
    <submittedName>
        <fullName evidence="8">Acyl-CoA dehydrogenase</fullName>
    </submittedName>
</protein>
<dbReference type="InterPro" id="IPR006091">
    <property type="entry name" value="Acyl-CoA_Oxase/DH_mid-dom"/>
</dbReference>
<reference evidence="8" key="1">
    <citation type="journal article" date="2014" name="Int. J. Syst. Evol. Microbiol.">
        <title>Complete genome sequence of Corynebacterium casei LMG S-19264T (=DSM 44701T), isolated from a smear-ripened cheese.</title>
        <authorList>
            <consortium name="US DOE Joint Genome Institute (JGI-PGF)"/>
            <person name="Walter F."/>
            <person name="Albersmeier A."/>
            <person name="Kalinowski J."/>
            <person name="Ruckert C."/>
        </authorList>
    </citation>
    <scope>NUCLEOTIDE SEQUENCE</scope>
    <source>
        <strain evidence="8">KCTC 23732</strain>
    </source>
</reference>
<dbReference type="Pfam" id="PF02771">
    <property type="entry name" value="Acyl-CoA_dh_N"/>
    <property type="match status" value="1"/>
</dbReference>
<dbReference type="InterPro" id="IPR006089">
    <property type="entry name" value="Acyl-CoA_DH_CS"/>
</dbReference>
<dbReference type="GO" id="GO:0003995">
    <property type="term" value="F:acyl-CoA dehydrogenase activity"/>
    <property type="evidence" value="ECO:0007669"/>
    <property type="project" value="InterPro"/>
</dbReference>
<dbReference type="Gene3D" id="1.10.540.10">
    <property type="entry name" value="Acyl-CoA dehydrogenase/oxidase, N-terminal domain"/>
    <property type="match status" value="1"/>
</dbReference>
<dbReference type="PANTHER" id="PTHR43884">
    <property type="entry name" value="ACYL-COA DEHYDROGENASE"/>
    <property type="match status" value="1"/>
</dbReference>
<dbReference type="InterPro" id="IPR009100">
    <property type="entry name" value="AcylCoA_DH/oxidase_NM_dom_sf"/>
</dbReference>
<evidence type="ECO:0000256" key="3">
    <source>
        <dbReference type="ARBA" id="ARBA00022630"/>
    </source>
</evidence>
<dbReference type="GO" id="GO:0050660">
    <property type="term" value="F:flavin adenine dinucleotide binding"/>
    <property type="evidence" value="ECO:0007669"/>
    <property type="project" value="InterPro"/>
</dbReference>
<dbReference type="PANTHER" id="PTHR43884:SF12">
    <property type="entry name" value="ISOVALERYL-COA DEHYDROGENASE, MITOCHONDRIAL-RELATED"/>
    <property type="match status" value="1"/>
</dbReference>
<organism evidence="8 9">
    <name type="scientific">Advenella faeciporci</name>
    <dbReference type="NCBI Taxonomy" id="797535"/>
    <lineage>
        <taxon>Bacteria</taxon>
        <taxon>Pseudomonadati</taxon>
        <taxon>Pseudomonadota</taxon>
        <taxon>Betaproteobacteria</taxon>
        <taxon>Burkholderiales</taxon>
        <taxon>Alcaligenaceae</taxon>
    </lineage>
</organism>
<dbReference type="FunFam" id="2.40.110.10:FF:000014">
    <property type="entry name" value="Probable acyl-CoA dehydrogenase"/>
    <property type="match status" value="1"/>
</dbReference>
<proteinExistence type="inferred from homology"/>
<keyword evidence="3" id="KW-0285">Flavoprotein</keyword>
<evidence type="ECO:0000256" key="4">
    <source>
        <dbReference type="ARBA" id="ARBA00022827"/>
    </source>
</evidence>
<dbReference type="Pfam" id="PF02770">
    <property type="entry name" value="Acyl-CoA_dh_M"/>
    <property type="match status" value="1"/>
</dbReference>
<dbReference type="RefSeq" id="WP_169295616.1">
    <property type="nucleotide sequence ID" value="NZ_BAABFY010000037.1"/>
</dbReference>
<evidence type="ECO:0000256" key="2">
    <source>
        <dbReference type="ARBA" id="ARBA00009347"/>
    </source>
</evidence>
<gene>
    <name evidence="8" type="ORF">GCM10011450_28110</name>
</gene>
<dbReference type="Proteomes" id="UP000608345">
    <property type="component" value="Unassembled WGS sequence"/>
</dbReference>
<dbReference type="Gene3D" id="1.20.140.10">
    <property type="entry name" value="Butyryl-CoA Dehydrogenase, subunit A, domain 3"/>
    <property type="match status" value="1"/>
</dbReference>
<reference evidence="8" key="2">
    <citation type="submission" date="2020-09" db="EMBL/GenBank/DDBJ databases">
        <authorList>
            <person name="Sun Q."/>
            <person name="Kim S."/>
        </authorList>
    </citation>
    <scope>NUCLEOTIDE SEQUENCE</scope>
    <source>
        <strain evidence="8">KCTC 23732</strain>
    </source>
</reference>
<dbReference type="SUPFAM" id="SSF56645">
    <property type="entry name" value="Acyl-CoA dehydrogenase NM domain-like"/>
    <property type="match status" value="1"/>
</dbReference>
<comment type="caution">
    <text evidence="8">The sequence shown here is derived from an EMBL/GenBank/DDBJ whole genome shotgun (WGS) entry which is preliminary data.</text>
</comment>
<dbReference type="InterPro" id="IPR037069">
    <property type="entry name" value="AcylCoA_DH/ox_N_sf"/>
</dbReference>
<dbReference type="InterPro" id="IPR036250">
    <property type="entry name" value="AcylCo_DH-like_C"/>
</dbReference>
<evidence type="ECO:0000259" key="7">
    <source>
        <dbReference type="Pfam" id="PF02771"/>
    </source>
</evidence>
<feature type="domain" description="Acyl-CoA dehydrogenase/oxidase C-terminal" evidence="5">
    <location>
        <begin position="231"/>
        <end position="364"/>
    </location>
</feature>
<dbReference type="FunFam" id="1.20.140.10:FF:000012">
    <property type="entry name" value="Acyl-CoA dehydrogenase fadE12"/>
    <property type="match status" value="1"/>
</dbReference>
<evidence type="ECO:0000259" key="6">
    <source>
        <dbReference type="Pfam" id="PF02770"/>
    </source>
</evidence>
<comment type="similarity">
    <text evidence="2">Belongs to the acyl-CoA dehydrogenase family.</text>
</comment>
<evidence type="ECO:0000313" key="9">
    <source>
        <dbReference type="Proteomes" id="UP000608345"/>
    </source>
</evidence>
<dbReference type="Gene3D" id="2.40.110.10">
    <property type="entry name" value="Butyryl-CoA Dehydrogenase, subunit A, domain 2"/>
    <property type="match status" value="1"/>
</dbReference>
<keyword evidence="9" id="KW-1185">Reference proteome</keyword>
<feature type="domain" description="Acyl-CoA dehydrogenase/oxidase N-terminal" evidence="7">
    <location>
        <begin position="8"/>
        <end position="115"/>
    </location>
</feature>
<dbReference type="Pfam" id="PF00441">
    <property type="entry name" value="Acyl-CoA_dh_1"/>
    <property type="match status" value="1"/>
</dbReference>
<sequence>MQHQADAYQDIRDAIRDLCSQFPAEYFRKVDEERAYPEEFVNALTEAGWLAALIPQEYGGSGLSLTEASVIMEEINRNGGNSGACHGQMYNMGTVLRHGSLAQKQKYLPKIATGELRLQSMAVTEPTTGTDTTKIKTTAVKKDGRYVVNGQKVWISRIQHSDLMILLARTTPIEQVTKKSEGMSIFIVDIAEAMKNGMTVRPIPNMVNHETNELFFDNLEIPEENLIGEEGKGFKYILDGLNAERTLIAAECIGDGYWFIDKVSAYVKERVVFGRPIGQNQGVQFPIAKAFINIEAASLMRYEAARRFDAHQACGTQANMAKLLASEASWEAANACLQFHGGFGFANEYDVERKFRETRLYQVAPISTNLIYSFVAEHVLGLPRSF</sequence>